<accession>A0A1G2KJ42</accession>
<dbReference type="AlphaFoldDB" id="A0A1G2KJ42"/>
<evidence type="ECO:0000313" key="2">
    <source>
        <dbReference type="EMBL" id="OGZ98480.1"/>
    </source>
</evidence>
<reference evidence="2 3" key="1">
    <citation type="journal article" date="2016" name="Nat. Commun.">
        <title>Thousands of microbial genomes shed light on interconnected biogeochemical processes in an aquifer system.</title>
        <authorList>
            <person name="Anantharaman K."/>
            <person name="Brown C.T."/>
            <person name="Hug L.A."/>
            <person name="Sharon I."/>
            <person name="Castelle C.J."/>
            <person name="Probst A.J."/>
            <person name="Thomas B.C."/>
            <person name="Singh A."/>
            <person name="Wilkins M.J."/>
            <person name="Karaoz U."/>
            <person name="Brodie E.L."/>
            <person name="Williams K.H."/>
            <person name="Hubbard S.S."/>
            <person name="Banfield J.F."/>
        </authorList>
    </citation>
    <scope>NUCLEOTIDE SEQUENCE [LARGE SCALE GENOMIC DNA]</scope>
</reference>
<dbReference type="Proteomes" id="UP000179023">
    <property type="component" value="Unassembled WGS sequence"/>
</dbReference>
<dbReference type="STRING" id="1802270.A3C07_02625"/>
<evidence type="ECO:0000256" key="1">
    <source>
        <dbReference type="SAM" id="MobiDB-lite"/>
    </source>
</evidence>
<sequence>MGHKTPCSLKPNRIHPRQAPLETSDLRGKENVTDFAFIAGFLTWQAAGRSASNGVKSAMGITFVCFFGF</sequence>
<feature type="region of interest" description="Disordered" evidence="1">
    <location>
        <begin position="1"/>
        <end position="23"/>
    </location>
</feature>
<name>A0A1G2KJ42_9BACT</name>
<proteinExistence type="predicted"/>
<evidence type="ECO:0000313" key="3">
    <source>
        <dbReference type="Proteomes" id="UP000179023"/>
    </source>
</evidence>
<gene>
    <name evidence="2" type="ORF">A3C07_02625</name>
</gene>
<comment type="caution">
    <text evidence="2">The sequence shown here is derived from an EMBL/GenBank/DDBJ whole genome shotgun (WGS) entry which is preliminary data.</text>
</comment>
<dbReference type="EMBL" id="MHQI01000064">
    <property type="protein sequence ID" value="OGZ98480.1"/>
    <property type="molecule type" value="Genomic_DNA"/>
</dbReference>
<organism evidence="2 3">
    <name type="scientific">Candidatus Sungbacteria bacterium RIFCSPHIGHO2_02_FULL_47_11</name>
    <dbReference type="NCBI Taxonomy" id="1802270"/>
    <lineage>
        <taxon>Bacteria</taxon>
        <taxon>Candidatus Sungiibacteriota</taxon>
    </lineage>
</organism>
<protein>
    <submittedName>
        <fullName evidence="2">Uncharacterized protein</fullName>
    </submittedName>
</protein>